<evidence type="ECO:0000313" key="2">
    <source>
        <dbReference type="Proteomes" id="UP000011770"/>
    </source>
</evidence>
<protein>
    <submittedName>
        <fullName evidence="1">Uncharacterized protein</fullName>
    </submittedName>
</protein>
<organism evidence="1 2">
    <name type="scientific">Leptospira weilii serovar Topaz str. LT2116</name>
    <dbReference type="NCBI Taxonomy" id="1088540"/>
    <lineage>
        <taxon>Bacteria</taxon>
        <taxon>Pseudomonadati</taxon>
        <taxon>Spirochaetota</taxon>
        <taxon>Spirochaetia</taxon>
        <taxon>Leptospirales</taxon>
        <taxon>Leptospiraceae</taxon>
        <taxon>Leptospira</taxon>
    </lineage>
</organism>
<dbReference type="AlphaFoldDB" id="M3GYR9"/>
<comment type="caution">
    <text evidence="1">The sequence shown here is derived from an EMBL/GenBank/DDBJ whole genome shotgun (WGS) entry which is preliminary data.</text>
</comment>
<dbReference type="Proteomes" id="UP000011770">
    <property type="component" value="Unassembled WGS sequence"/>
</dbReference>
<accession>M3GYR9</accession>
<evidence type="ECO:0000313" key="1">
    <source>
        <dbReference type="EMBL" id="EMF81615.1"/>
    </source>
</evidence>
<reference evidence="1 2" key="1">
    <citation type="submission" date="2013-01" db="EMBL/GenBank/DDBJ databases">
        <authorList>
            <person name="Harkins D.M."/>
            <person name="Durkin A.S."/>
            <person name="Brinkac L.M."/>
            <person name="Haft D.H."/>
            <person name="Selengut J.D."/>
            <person name="Sanka R."/>
            <person name="DePew J."/>
            <person name="Purushe J."/>
            <person name="Tulsiani S.M."/>
            <person name="Graham G.C."/>
            <person name="Burns M.-A."/>
            <person name="Dohnt M.F."/>
            <person name="Smythe L.D."/>
            <person name="McKay D.B."/>
            <person name="Craig S.B."/>
            <person name="Vinetz J.M."/>
            <person name="Sutton G.G."/>
            <person name="Nierman W.C."/>
            <person name="Fouts D.E."/>
        </authorList>
    </citation>
    <scope>NUCLEOTIDE SEQUENCE [LARGE SCALE GENOMIC DNA]</scope>
    <source>
        <strain evidence="1 2">LT2116</strain>
    </source>
</reference>
<gene>
    <name evidence="1" type="ORF">LEP1GSC188_2347</name>
</gene>
<dbReference type="EMBL" id="AHOR02000031">
    <property type="protein sequence ID" value="EMF81615.1"/>
    <property type="molecule type" value="Genomic_DNA"/>
</dbReference>
<name>M3GYR9_9LEPT</name>
<proteinExistence type="predicted"/>
<sequence length="50" mass="5507">MKNFNESSLGHRFPGTGSKIVTVRRSLQSTLVVALEEKASLSDADKLIQF</sequence>